<dbReference type="InterPro" id="IPR040922">
    <property type="entry name" value="Ribosomal_mL59_dom"/>
</dbReference>
<organism evidence="3 4">
    <name type="scientific">Pseudocercospora fuligena</name>
    <dbReference type="NCBI Taxonomy" id="685502"/>
    <lineage>
        <taxon>Eukaryota</taxon>
        <taxon>Fungi</taxon>
        <taxon>Dikarya</taxon>
        <taxon>Ascomycota</taxon>
        <taxon>Pezizomycotina</taxon>
        <taxon>Dothideomycetes</taxon>
        <taxon>Dothideomycetidae</taxon>
        <taxon>Mycosphaerellales</taxon>
        <taxon>Mycosphaerellaceae</taxon>
        <taxon>Pseudocercospora</taxon>
    </lineage>
</organism>
<reference evidence="3" key="1">
    <citation type="submission" date="2020-04" db="EMBL/GenBank/DDBJ databases">
        <title>Draft genome resource of the tomato pathogen Pseudocercospora fuligena.</title>
        <authorList>
            <person name="Zaccaron A."/>
        </authorList>
    </citation>
    <scope>NUCLEOTIDE SEQUENCE</scope>
    <source>
        <strain evidence="3">PF001</strain>
    </source>
</reference>
<evidence type="ECO:0000256" key="1">
    <source>
        <dbReference type="SAM" id="MobiDB-lite"/>
    </source>
</evidence>
<dbReference type="Pfam" id="PF18126">
    <property type="entry name" value="Mitoc_mL59"/>
    <property type="match status" value="1"/>
</dbReference>
<dbReference type="EMBL" id="JABCIY010000320">
    <property type="protein sequence ID" value="KAF7185492.1"/>
    <property type="molecule type" value="Genomic_DNA"/>
</dbReference>
<dbReference type="InterPro" id="IPR037507">
    <property type="entry name" value="Ribosomal_mL59"/>
</dbReference>
<keyword evidence="3" id="KW-0689">Ribosomal protein</keyword>
<accession>A0A8H6R7X7</accession>
<dbReference type="GO" id="GO:0003735">
    <property type="term" value="F:structural constituent of ribosome"/>
    <property type="evidence" value="ECO:0007669"/>
    <property type="project" value="InterPro"/>
</dbReference>
<name>A0A8H6R7X7_9PEZI</name>
<dbReference type="OrthoDB" id="18529at2759"/>
<evidence type="ECO:0000259" key="2">
    <source>
        <dbReference type="Pfam" id="PF18126"/>
    </source>
</evidence>
<dbReference type="PANTHER" id="PTHR28041">
    <property type="entry name" value="54S RIBOSOMAL PROTEIN L25, MITOCHONDRIAL"/>
    <property type="match status" value="1"/>
</dbReference>
<dbReference type="GO" id="GO:0005762">
    <property type="term" value="C:mitochondrial large ribosomal subunit"/>
    <property type="evidence" value="ECO:0007669"/>
    <property type="project" value="InterPro"/>
</dbReference>
<gene>
    <name evidence="3" type="ORF">HII31_13189</name>
</gene>
<proteinExistence type="predicted"/>
<comment type="caution">
    <text evidence="3">The sequence shown here is derived from an EMBL/GenBank/DDBJ whole genome shotgun (WGS) entry which is preliminary data.</text>
</comment>
<feature type="region of interest" description="Disordered" evidence="1">
    <location>
        <begin position="58"/>
        <end position="91"/>
    </location>
</feature>
<feature type="domain" description="Large ribosomal subunit protein mL59" evidence="2">
    <location>
        <begin position="18"/>
        <end position="198"/>
    </location>
</feature>
<dbReference type="AlphaFoldDB" id="A0A8H6R7X7"/>
<evidence type="ECO:0000313" key="4">
    <source>
        <dbReference type="Proteomes" id="UP000660729"/>
    </source>
</evidence>
<sequence>MATSMLENNVRLAQRLPPRLLNFFKKYPPPQLRIGAAAAPQTSIPAAESRTETITVAENTSSSDPNVGASTSEVPVQPSPETQVQSSPLDTSKRFHNPFLPWKNPKTGNWHGPAISLRRQADLFKLARAHNVLSLMPLSNKHPEVKEQKRIENGLRVQGTGVGKKVKGKLWERQLRGKLEERRKAMEGMPEMIKQWKERGHGRGWKKWPK</sequence>
<evidence type="ECO:0000313" key="3">
    <source>
        <dbReference type="EMBL" id="KAF7185492.1"/>
    </source>
</evidence>
<dbReference type="PANTHER" id="PTHR28041:SF1">
    <property type="entry name" value="LARGE RIBOSOMAL SUBUNIT PROTEIN ML59"/>
    <property type="match status" value="1"/>
</dbReference>
<keyword evidence="3" id="KW-0687">Ribonucleoprotein</keyword>
<feature type="compositionally biased region" description="Polar residues" evidence="1">
    <location>
        <begin position="58"/>
        <end position="90"/>
    </location>
</feature>
<protein>
    <submittedName>
        <fullName evidence="3">54S ribosomal protein L25, mitochondrial</fullName>
    </submittedName>
</protein>
<dbReference type="Proteomes" id="UP000660729">
    <property type="component" value="Unassembled WGS sequence"/>
</dbReference>
<keyword evidence="4" id="KW-1185">Reference proteome</keyword>